<accession>A0ABZ1IFV5</accession>
<keyword evidence="2" id="KW-1185">Reference proteome</keyword>
<dbReference type="RefSeq" id="WP_326835360.1">
    <property type="nucleotide sequence ID" value="NZ_CP142149.1"/>
</dbReference>
<reference evidence="1 2" key="1">
    <citation type="journal article" date="2015" name="Int. J. Syst. Evol. Microbiol.">
        <title>Amycolatopsis rhabdoformis sp. nov., an actinomycete isolated from a tropical forest soil.</title>
        <authorList>
            <person name="Souza W.R."/>
            <person name="Silva R.E."/>
            <person name="Goodfellow M."/>
            <person name="Busarakam K."/>
            <person name="Figueiro F.S."/>
            <person name="Ferreira D."/>
            <person name="Rodrigues-Filho E."/>
            <person name="Moraes L.A.B."/>
            <person name="Zucchi T.D."/>
        </authorList>
    </citation>
    <scope>NUCLEOTIDE SEQUENCE [LARGE SCALE GENOMIC DNA]</scope>
    <source>
        <strain evidence="1 2">NCIMB 14900</strain>
    </source>
</reference>
<protein>
    <submittedName>
        <fullName evidence="1">Ferredoxin</fullName>
    </submittedName>
</protein>
<evidence type="ECO:0000313" key="2">
    <source>
        <dbReference type="Proteomes" id="UP001330812"/>
    </source>
</evidence>
<gene>
    <name evidence="1" type="ORF">VSH64_10595</name>
</gene>
<dbReference type="Pfam" id="PF13459">
    <property type="entry name" value="Fer4_15"/>
    <property type="match status" value="1"/>
</dbReference>
<dbReference type="Proteomes" id="UP001330812">
    <property type="component" value="Chromosome"/>
</dbReference>
<organism evidence="1 2">
    <name type="scientific">Amycolatopsis rhabdoformis</name>
    <dbReference type="NCBI Taxonomy" id="1448059"/>
    <lineage>
        <taxon>Bacteria</taxon>
        <taxon>Bacillati</taxon>
        <taxon>Actinomycetota</taxon>
        <taxon>Actinomycetes</taxon>
        <taxon>Pseudonocardiales</taxon>
        <taxon>Pseudonocardiaceae</taxon>
        <taxon>Amycolatopsis</taxon>
    </lineage>
</organism>
<dbReference type="Gene3D" id="3.30.70.20">
    <property type="match status" value="1"/>
</dbReference>
<sequence>MKAGLKEGACQGHARCEAMSALLTVDDDGYSDIAPALDVPEGREAEVRRGIAACPEQALFEF</sequence>
<proteinExistence type="predicted"/>
<name>A0ABZ1IFV5_9PSEU</name>
<evidence type="ECO:0000313" key="1">
    <source>
        <dbReference type="EMBL" id="WSE32553.1"/>
    </source>
</evidence>
<dbReference type="EMBL" id="CP142149">
    <property type="protein sequence ID" value="WSE32553.1"/>
    <property type="molecule type" value="Genomic_DNA"/>
</dbReference>